<proteinExistence type="inferred from homology"/>
<dbReference type="NCBIfam" id="TIGR02799">
    <property type="entry name" value="thio_ybgC"/>
    <property type="match status" value="1"/>
</dbReference>
<comment type="similarity">
    <text evidence="1">Belongs to the 4-hydroxybenzoyl-CoA thioesterase family.</text>
</comment>
<dbReference type="InterPro" id="IPR050563">
    <property type="entry name" value="4-hydroxybenzoyl-CoA_TE"/>
</dbReference>
<organism evidence="3 4">
    <name type="scientific">Comamonas resistens</name>
    <dbReference type="NCBI Taxonomy" id="3046670"/>
    <lineage>
        <taxon>Bacteria</taxon>
        <taxon>Pseudomonadati</taxon>
        <taxon>Pseudomonadota</taxon>
        <taxon>Betaproteobacteria</taxon>
        <taxon>Burkholderiales</taxon>
        <taxon>Comamonadaceae</taxon>
        <taxon>Comamonas</taxon>
    </lineage>
</organism>
<keyword evidence="4" id="KW-1185">Reference proteome</keyword>
<accession>A0ABY8SYY6</accession>
<dbReference type="PANTHER" id="PTHR31793:SF37">
    <property type="entry name" value="ACYL-COA THIOESTER HYDROLASE YBGC"/>
    <property type="match status" value="1"/>
</dbReference>
<dbReference type="CDD" id="cd00586">
    <property type="entry name" value="4HBT"/>
    <property type="match status" value="1"/>
</dbReference>
<name>A0ABY8SYY6_9BURK</name>
<reference evidence="3 4" key="1">
    <citation type="submission" date="2023-05" db="EMBL/GenBank/DDBJ databases">
        <authorList>
            <person name="Yin Y."/>
            <person name="Lu Z."/>
        </authorList>
    </citation>
    <scope>NUCLEOTIDE SEQUENCE [LARGE SCALE GENOMIC DNA]</scope>
    <source>
        <strain evidence="3 4">ZM22</strain>
    </source>
</reference>
<dbReference type="Proteomes" id="UP001240697">
    <property type="component" value="Chromosome"/>
</dbReference>
<evidence type="ECO:0000256" key="1">
    <source>
        <dbReference type="ARBA" id="ARBA00005953"/>
    </source>
</evidence>
<dbReference type="Gene3D" id="3.10.129.10">
    <property type="entry name" value="Hotdog Thioesterase"/>
    <property type="match status" value="1"/>
</dbReference>
<evidence type="ECO:0000313" key="3">
    <source>
        <dbReference type="EMBL" id="WHS67980.1"/>
    </source>
</evidence>
<dbReference type="NCBIfam" id="TIGR00051">
    <property type="entry name" value="YbgC/FadM family acyl-CoA thioesterase"/>
    <property type="match status" value="1"/>
</dbReference>
<protein>
    <submittedName>
        <fullName evidence="3">Tol-pal system-associated acyl-CoA thioesterase</fullName>
    </submittedName>
</protein>
<keyword evidence="2" id="KW-0378">Hydrolase</keyword>
<dbReference type="Pfam" id="PF13279">
    <property type="entry name" value="4HBT_2"/>
    <property type="match status" value="1"/>
</dbReference>
<dbReference type="InterPro" id="IPR014166">
    <property type="entry name" value="Tol-Pal_acyl-CoA_thioesterase"/>
</dbReference>
<dbReference type="InterPro" id="IPR006684">
    <property type="entry name" value="YbgC/YbaW"/>
</dbReference>
<dbReference type="SUPFAM" id="SSF54637">
    <property type="entry name" value="Thioesterase/thiol ester dehydrase-isomerase"/>
    <property type="match status" value="1"/>
</dbReference>
<dbReference type="PIRSF" id="PIRSF003230">
    <property type="entry name" value="YbgC"/>
    <property type="match status" value="1"/>
</dbReference>
<evidence type="ECO:0000256" key="2">
    <source>
        <dbReference type="ARBA" id="ARBA00022801"/>
    </source>
</evidence>
<dbReference type="PANTHER" id="PTHR31793">
    <property type="entry name" value="4-HYDROXYBENZOYL-COA THIOESTERASE FAMILY MEMBER"/>
    <property type="match status" value="1"/>
</dbReference>
<gene>
    <name evidence="3" type="primary">ybgC</name>
    <name evidence="3" type="ORF">QMY55_16425</name>
</gene>
<evidence type="ECO:0000313" key="4">
    <source>
        <dbReference type="Proteomes" id="UP001240697"/>
    </source>
</evidence>
<dbReference type="RefSeq" id="WP_283488992.1">
    <property type="nucleotide sequence ID" value="NZ_CP125947.1"/>
</dbReference>
<dbReference type="InterPro" id="IPR029069">
    <property type="entry name" value="HotDog_dom_sf"/>
</dbReference>
<sequence length="162" mass="17879">MGCPSEGIVPLEGGPARGSDAVAQGGFTYPIRVYWEDTDAGGVVFYANYLKFFERARTEWLRSLGIAQHSLREQTGGIFVVTSAQIEYLRPARLDDQLIVTAKLQSSGRASLTIEQQALLVNTDNQSQQPVLLSTGLIRIGWVDGQTMRPTRIPNRILEQLS</sequence>
<dbReference type="EMBL" id="CP125947">
    <property type="protein sequence ID" value="WHS67980.1"/>
    <property type="molecule type" value="Genomic_DNA"/>
</dbReference>